<dbReference type="HOGENOM" id="CLU_168913_0_0_9"/>
<evidence type="ECO:0000313" key="2">
    <source>
        <dbReference type="Proteomes" id="UP000012589"/>
    </source>
</evidence>
<name>N1ZV68_9FIRM</name>
<sequence length="91" mass="10216">MQAGAVNVRYEEDKPENCDYCYFQEPKTKACRLDQCFYLLPESGPELGKGMEGCRDCPYGRIRPCIGFCMEKLIAEMRQKKYGEGGGADAG</sequence>
<protein>
    <submittedName>
        <fullName evidence="1">Uncharacterized protein</fullName>
    </submittedName>
</protein>
<dbReference type="eggNOG" id="ENOG5033FU7">
    <property type="taxonomic scope" value="Bacteria"/>
</dbReference>
<proteinExistence type="predicted"/>
<dbReference type="AlphaFoldDB" id="N1ZV68"/>
<keyword evidence="2" id="KW-1185">Reference proteome</keyword>
<evidence type="ECO:0000313" key="1">
    <source>
        <dbReference type="EMBL" id="EMZ17740.1"/>
    </source>
</evidence>
<gene>
    <name evidence="1" type="ORF">C823_05889</name>
</gene>
<accession>N1ZV68</accession>
<reference evidence="1 2" key="1">
    <citation type="journal article" date="2014" name="Genome Announc.">
        <title>Draft genome sequences of the altered schaedler flora, a defined bacterial community from gnotobiotic mice.</title>
        <authorList>
            <person name="Wannemuehler M.J."/>
            <person name="Overstreet A.M."/>
            <person name="Ward D.V."/>
            <person name="Phillips G.J."/>
        </authorList>
    </citation>
    <scope>NUCLEOTIDE SEQUENCE [LARGE SCALE GENOMIC DNA]</scope>
    <source>
        <strain evidence="1 2">ASF492</strain>
    </source>
</reference>
<dbReference type="EMBL" id="AQFT01000199">
    <property type="protein sequence ID" value="EMZ17740.1"/>
    <property type="molecule type" value="Genomic_DNA"/>
</dbReference>
<dbReference type="Proteomes" id="UP000012589">
    <property type="component" value="Unassembled WGS sequence"/>
</dbReference>
<organism evidence="1 2">
    <name type="scientific">Eubacterium plexicaudatum ASF492</name>
    <dbReference type="NCBI Taxonomy" id="1235802"/>
    <lineage>
        <taxon>Bacteria</taxon>
        <taxon>Bacillati</taxon>
        <taxon>Bacillota</taxon>
        <taxon>Clostridia</taxon>
        <taxon>Eubacteriales</taxon>
        <taxon>Eubacteriaceae</taxon>
        <taxon>Eubacterium</taxon>
    </lineage>
</organism>
<comment type="caution">
    <text evidence="1">The sequence shown here is derived from an EMBL/GenBank/DDBJ whole genome shotgun (WGS) entry which is preliminary data.</text>
</comment>
<dbReference type="OrthoDB" id="2003821at2"/>
<dbReference type="PATRIC" id="fig|1235802.3.peg.6218"/>